<dbReference type="InterPro" id="IPR050327">
    <property type="entry name" value="Proton-linked_MCT"/>
</dbReference>
<dbReference type="EMBL" id="JACONZ010000003">
    <property type="protein sequence ID" value="MBC5581683.1"/>
    <property type="molecule type" value="Genomic_DNA"/>
</dbReference>
<accession>A0A923IB77</accession>
<evidence type="ECO:0000313" key="9">
    <source>
        <dbReference type="Proteomes" id="UP000659630"/>
    </source>
</evidence>
<evidence type="ECO:0000256" key="6">
    <source>
        <dbReference type="SAM" id="Phobius"/>
    </source>
</evidence>
<evidence type="ECO:0000256" key="3">
    <source>
        <dbReference type="ARBA" id="ARBA00022692"/>
    </source>
</evidence>
<proteinExistence type="predicted"/>
<feature type="transmembrane region" description="Helical" evidence="6">
    <location>
        <begin position="12"/>
        <end position="32"/>
    </location>
</feature>
<dbReference type="InterPro" id="IPR020846">
    <property type="entry name" value="MFS_dom"/>
</dbReference>
<feature type="transmembrane region" description="Helical" evidence="6">
    <location>
        <begin position="216"/>
        <end position="238"/>
    </location>
</feature>
<evidence type="ECO:0000256" key="1">
    <source>
        <dbReference type="ARBA" id="ARBA00004651"/>
    </source>
</evidence>
<dbReference type="Proteomes" id="UP000659630">
    <property type="component" value="Unassembled WGS sequence"/>
</dbReference>
<feature type="transmembrane region" description="Helical" evidence="6">
    <location>
        <begin position="250"/>
        <end position="272"/>
    </location>
</feature>
<dbReference type="AlphaFoldDB" id="A0A923IB77"/>
<feature type="domain" description="Major facilitator superfamily (MFS) profile" evidence="7">
    <location>
        <begin position="1"/>
        <end position="389"/>
    </location>
</feature>
<feature type="transmembrane region" description="Helical" evidence="6">
    <location>
        <begin position="339"/>
        <end position="361"/>
    </location>
</feature>
<reference evidence="8" key="1">
    <citation type="submission" date="2020-08" db="EMBL/GenBank/DDBJ databases">
        <title>Genome public.</title>
        <authorList>
            <person name="Liu C."/>
            <person name="Sun Q."/>
        </authorList>
    </citation>
    <scope>NUCLEOTIDE SEQUENCE</scope>
    <source>
        <strain evidence="8">BX8</strain>
    </source>
</reference>
<dbReference type="GO" id="GO:0022857">
    <property type="term" value="F:transmembrane transporter activity"/>
    <property type="evidence" value="ECO:0007669"/>
    <property type="project" value="InterPro"/>
</dbReference>
<comment type="subcellular location">
    <subcellularLocation>
        <location evidence="1">Cell membrane</location>
        <topology evidence="1">Multi-pass membrane protein</topology>
    </subcellularLocation>
</comment>
<dbReference type="Gene3D" id="1.20.1250.20">
    <property type="entry name" value="MFS general substrate transporter like domains"/>
    <property type="match status" value="2"/>
</dbReference>
<feature type="transmembrane region" description="Helical" evidence="6">
    <location>
        <begin position="367"/>
        <end position="384"/>
    </location>
</feature>
<evidence type="ECO:0000256" key="2">
    <source>
        <dbReference type="ARBA" id="ARBA00022448"/>
    </source>
</evidence>
<feature type="transmembrane region" description="Helical" evidence="6">
    <location>
        <begin position="47"/>
        <end position="65"/>
    </location>
</feature>
<evidence type="ECO:0000256" key="5">
    <source>
        <dbReference type="ARBA" id="ARBA00023136"/>
    </source>
</evidence>
<dbReference type="GO" id="GO:0005886">
    <property type="term" value="C:plasma membrane"/>
    <property type="evidence" value="ECO:0007669"/>
    <property type="project" value="UniProtKB-SubCell"/>
</dbReference>
<feature type="transmembrane region" description="Helical" evidence="6">
    <location>
        <begin position="77"/>
        <end position="95"/>
    </location>
</feature>
<dbReference type="InterPro" id="IPR011701">
    <property type="entry name" value="MFS"/>
</dbReference>
<keyword evidence="2" id="KW-0813">Transport</keyword>
<comment type="caution">
    <text evidence="8">The sequence shown here is derived from an EMBL/GenBank/DDBJ whole genome shotgun (WGS) entry which is preliminary data.</text>
</comment>
<dbReference type="InterPro" id="IPR036259">
    <property type="entry name" value="MFS_trans_sf"/>
</dbReference>
<organism evidence="8 9">
    <name type="scientific">Anaerofilum hominis</name>
    <dbReference type="NCBI Taxonomy" id="2763016"/>
    <lineage>
        <taxon>Bacteria</taxon>
        <taxon>Bacillati</taxon>
        <taxon>Bacillota</taxon>
        <taxon>Clostridia</taxon>
        <taxon>Eubacteriales</taxon>
        <taxon>Oscillospiraceae</taxon>
        <taxon>Anaerofilum</taxon>
    </lineage>
</organism>
<keyword evidence="5 6" id="KW-0472">Membrane</keyword>
<protein>
    <submittedName>
        <fullName evidence="8">MFS transporter</fullName>
    </submittedName>
</protein>
<dbReference type="PANTHER" id="PTHR11360">
    <property type="entry name" value="MONOCARBOXYLATE TRANSPORTER"/>
    <property type="match status" value="1"/>
</dbReference>
<keyword evidence="3 6" id="KW-0812">Transmembrane</keyword>
<feature type="transmembrane region" description="Helical" evidence="6">
    <location>
        <begin position="135"/>
        <end position="155"/>
    </location>
</feature>
<evidence type="ECO:0000259" key="7">
    <source>
        <dbReference type="PROSITE" id="PS50850"/>
    </source>
</evidence>
<keyword evidence="9" id="KW-1185">Reference proteome</keyword>
<evidence type="ECO:0000313" key="8">
    <source>
        <dbReference type="EMBL" id="MBC5581683.1"/>
    </source>
</evidence>
<dbReference type="PROSITE" id="PS50850">
    <property type="entry name" value="MFS"/>
    <property type="match status" value="1"/>
</dbReference>
<dbReference type="SUPFAM" id="SSF103473">
    <property type="entry name" value="MFS general substrate transporter"/>
    <property type="match status" value="1"/>
</dbReference>
<feature type="transmembrane region" description="Helical" evidence="6">
    <location>
        <begin position="284"/>
        <end position="304"/>
    </location>
</feature>
<dbReference type="RefSeq" id="WP_186888050.1">
    <property type="nucleotide sequence ID" value="NZ_JACONZ010000003.1"/>
</dbReference>
<keyword evidence="4 6" id="KW-1133">Transmembrane helix</keyword>
<gene>
    <name evidence="8" type="ORF">H8S23_09205</name>
</gene>
<evidence type="ECO:0000256" key="4">
    <source>
        <dbReference type="ARBA" id="ARBA00022989"/>
    </source>
</evidence>
<dbReference type="Pfam" id="PF07690">
    <property type="entry name" value="MFS_1"/>
    <property type="match status" value="1"/>
</dbReference>
<name>A0A923IB77_9FIRM</name>
<sequence length="392" mass="41023">MGNFVAKHKWSILAAGVVIQVFTGVPAAWGVFQKSVCEGYGFSESGGSMIFAFTIAFFGIGCILGGKLQDKAGPRTAGIVGTLLLAGGFALSGLVPQEAAWLIFGSFSVLVGLGCAFLYPSVMSTAQKWYADRKGLATGVIGGAVGLSGAVLTLLGRWLIDLFGIRGAFLALGGIIAVCCGAACVLLVDPKQIKMPKNQKQLRDYSVRQMLKTPQYYMMFSVVALATPAVLLFSPIIVELGQQRGLDERTALLSIIIGSIGSAAGRLLMPLLSDKIGRRATDMILFGALAVLSLCFIFAGGWWVIAAYTALTFCYSGEAAVIPAIGTDLYGYKNAGVNYGFLALGMSLGSVAFSLLANSFGGPLPRHITAIAASAAGFVVLIFLKPTQGKRL</sequence>
<feature type="transmembrane region" description="Helical" evidence="6">
    <location>
        <begin position="101"/>
        <end position="123"/>
    </location>
</feature>
<feature type="transmembrane region" description="Helical" evidence="6">
    <location>
        <begin position="167"/>
        <end position="188"/>
    </location>
</feature>